<protein>
    <recommendedName>
        <fullName evidence="3">HutD family protein</fullName>
    </recommendedName>
</protein>
<dbReference type="AlphaFoldDB" id="A0A9W3K4U1"/>
<dbReference type="PANTHER" id="PTHR37943:SF1">
    <property type="entry name" value="PROTEIN VES"/>
    <property type="match status" value="1"/>
</dbReference>
<dbReference type="SUPFAM" id="SSF51182">
    <property type="entry name" value="RmlC-like cupins"/>
    <property type="match status" value="1"/>
</dbReference>
<name>A0A9W3K4U1_BURCE</name>
<dbReference type="Proteomes" id="UP000032866">
    <property type="component" value="Chromosome 2"/>
</dbReference>
<dbReference type="Gene3D" id="2.60.120.10">
    <property type="entry name" value="Jelly Rolls"/>
    <property type="match status" value="1"/>
</dbReference>
<organism evidence="1 2">
    <name type="scientific">Burkholderia cepacia GG4</name>
    <dbReference type="NCBI Taxonomy" id="1009846"/>
    <lineage>
        <taxon>Bacteria</taxon>
        <taxon>Pseudomonadati</taxon>
        <taxon>Pseudomonadota</taxon>
        <taxon>Betaproteobacteria</taxon>
        <taxon>Burkholderiales</taxon>
        <taxon>Burkholderiaceae</taxon>
        <taxon>Burkholderia</taxon>
        <taxon>Burkholderia cepacia complex</taxon>
    </lineage>
</organism>
<proteinExistence type="predicted"/>
<dbReference type="Pfam" id="PF05962">
    <property type="entry name" value="HutD"/>
    <property type="match status" value="1"/>
</dbReference>
<dbReference type="PANTHER" id="PTHR37943">
    <property type="entry name" value="PROTEIN VES"/>
    <property type="match status" value="1"/>
</dbReference>
<dbReference type="InterPro" id="IPR014710">
    <property type="entry name" value="RmlC-like_jellyroll"/>
</dbReference>
<accession>A0A9W3K4U1</accession>
<evidence type="ECO:0008006" key="3">
    <source>
        <dbReference type="Google" id="ProtNLM"/>
    </source>
</evidence>
<evidence type="ECO:0000313" key="2">
    <source>
        <dbReference type="Proteomes" id="UP000032866"/>
    </source>
</evidence>
<dbReference type="InterPro" id="IPR010282">
    <property type="entry name" value="Uncharacterised_HutD/Ves"/>
</dbReference>
<reference evidence="1 2" key="1">
    <citation type="journal article" date="2012" name="J. Bacteriol.">
        <title>Complete Genome Sequence of Burkholderia sp. Strain GG4, a Betaproteobacterium That Reduces 3-Oxo-N-Acylhomoserine Lactones and Produces Different N-Acylhomoserine Lactones.</title>
        <authorList>
            <person name="Hong K.W."/>
            <person name="Koh C.L."/>
            <person name="Sam C.K."/>
            <person name="Yin W.F."/>
            <person name="Chan K.G."/>
        </authorList>
    </citation>
    <scope>NUCLEOTIDE SEQUENCE [LARGE SCALE GENOMIC DNA]</scope>
    <source>
        <strain evidence="1 2">GG4</strain>
    </source>
</reference>
<dbReference type="KEGG" id="bct:GEM_4699"/>
<gene>
    <name evidence="1" type="ORF">GEM_4699</name>
</gene>
<dbReference type="RefSeq" id="WP_014899852.1">
    <property type="nucleotide sequence ID" value="NC_018514.1"/>
</dbReference>
<dbReference type="EMBL" id="CP003775">
    <property type="protein sequence ID" value="AFQ51089.1"/>
    <property type="molecule type" value="Genomic_DNA"/>
</dbReference>
<sequence length="199" mass="20817">MALIDVYPVESIPTEAWRNGGGTTRTIATGGTQWRVSLASIERNGPYSRFPGIARVSLILGGDGVTLTSSETVVQLRPWVPEAYDGDLDWDAALVDRPSIALNVMATKGRYLVDVRIVDEPVVVGPGRAAIAVALGPGCTYAEGGDAPAGDLLPGHVLVSERQDRPLLLAPRGATCGKPERCACAALATIESAPAQELS</sequence>
<dbReference type="InterPro" id="IPR011051">
    <property type="entry name" value="RmlC_Cupin_sf"/>
</dbReference>
<evidence type="ECO:0000313" key="1">
    <source>
        <dbReference type="EMBL" id="AFQ51089.1"/>
    </source>
</evidence>